<sequence>MDATTLSDPGNELTIRAEHACCGGRVGFYSHASHALGLEARFAVFMPDGASMARRVPVIHLLAGLTCTEETFLIKSNIIRFAARHGIALVASDTSPRGAGVAGEDDAYDLGSGAGFYLDATCPPWNAHYRMGTYVGEELPHLTERLFALDGARRGIMGHSMGGHGALVHALRAPQRWKSVSAFAPIVHPAIVPWGEKAFSTYLGSDRTTWAAHDATLLLEAGHTHPTTILIDQGEADQFLHGQLRPELLRDAAAMAGQALRLRLHKGYDHSYWFIQSFIEEHVSHHAAILGGACT</sequence>
<comment type="similarity">
    <text evidence="1 8">Belongs to the esterase D family.</text>
</comment>
<evidence type="ECO:0000256" key="2">
    <source>
        <dbReference type="ARBA" id="ARBA00012479"/>
    </source>
</evidence>
<feature type="active site" description="Charge relay system" evidence="7">
    <location>
        <position position="270"/>
    </location>
</feature>
<accession>A0AAW5EPY0</accession>
<reference evidence="9" key="2">
    <citation type="submission" date="2022-03" db="EMBL/GenBank/DDBJ databases">
        <authorList>
            <person name="Ryngajllo M."/>
            <person name="Jacek P."/>
            <person name="Kubiak K."/>
        </authorList>
    </citation>
    <scope>NUCLEOTIDE SEQUENCE</scope>
    <source>
        <strain evidence="9">SI1</strain>
    </source>
</reference>
<comment type="function">
    <text evidence="8">Serine hydrolase involved in the detoxification of formaldehyde.</text>
</comment>
<dbReference type="GO" id="GO:0018738">
    <property type="term" value="F:S-formylglutathione hydrolase activity"/>
    <property type="evidence" value="ECO:0007669"/>
    <property type="project" value="UniProtKB-UniRule"/>
</dbReference>
<dbReference type="Proteomes" id="UP001202887">
    <property type="component" value="Unassembled WGS sequence"/>
</dbReference>
<dbReference type="FunFam" id="3.40.50.1820:FF:000002">
    <property type="entry name" value="S-formylglutathione hydrolase"/>
    <property type="match status" value="1"/>
</dbReference>
<dbReference type="RefSeq" id="WP_247066075.1">
    <property type="nucleotide sequence ID" value="NZ_CP094848.1"/>
</dbReference>
<evidence type="ECO:0000256" key="7">
    <source>
        <dbReference type="PIRSR" id="PIRSR614186-1"/>
    </source>
</evidence>
<dbReference type="NCBIfam" id="TIGR02821">
    <property type="entry name" value="fghA_ester_D"/>
    <property type="match status" value="1"/>
</dbReference>
<comment type="caution">
    <text evidence="9">The sequence shown here is derived from an EMBL/GenBank/DDBJ whole genome shotgun (WGS) entry which is preliminary data.</text>
</comment>
<name>A0AAW5EPY0_NOVHA</name>
<evidence type="ECO:0000256" key="4">
    <source>
        <dbReference type="ARBA" id="ARBA00022801"/>
    </source>
</evidence>
<dbReference type="SUPFAM" id="SSF53474">
    <property type="entry name" value="alpha/beta-Hydrolases"/>
    <property type="match status" value="1"/>
</dbReference>
<protein>
    <recommendedName>
        <fullName evidence="2 6">S-formylglutathione hydrolase</fullName>
        <ecNumber evidence="2 6">3.1.2.12</ecNumber>
    </recommendedName>
</protein>
<dbReference type="InterPro" id="IPR000801">
    <property type="entry name" value="Esterase-like"/>
</dbReference>
<dbReference type="PANTHER" id="PTHR10061:SF0">
    <property type="entry name" value="S-FORMYLGLUTATHIONE HYDROLASE"/>
    <property type="match status" value="1"/>
</dbReference>
<dbReference type="Gene3D" id="3.40.50.1820">
    <property type="entry name" value="alpha/beta hydrolase"/>
    <property type="match status" value="1"/>
</dbReference>
<dbReference type="InterPro" id="IPR029058">
    <property type="entry name" value="AB_hydrolase_fold"/>
</dbReference>
<evidence type="ECO:0000256" key="5">
    <source>
        <dbReference type="ARBA" id="ARBA00047590"/>
    </source>
</evidence>
<dbReference type="EC" id="3.1.2.12" evidence="2 6"/>
<evidence type="ECO:0000256" key="3">
    <source>
        <dbReference type="ARBA" id="ARBA00022487"/>
    </source>
</evidence>
<dbReference type="Pfam" id="PF00756">
    <property type="entry name" value="Esterase"/>
    <property type="match status" value="1"/>
</dbReference>
<organism evidence="9 10">
    <name type="scientific">Novacetimonas hansenii</name>
    <name type="common">Komagataeibacter hansenii</name>
    <dbReference type="NCBI Taxonomy" id="436"/>
    <lineage>
        <taxon>Bacteria</taxon>
        <taxon>Pseudomonadati</taxon>
        <taxon>Pseudomonadota</taxon>
        <taxon>Alphaproteobacteria</taxon>
        <taxon>Acetobacterales</taxon>
        <taxon>Acetobacteraceae</taxon>
        <taxon>Novacetimonas</taxon>
    </lineage>
</organism>
<dbReference type="InterPro" id="IPR014186">
    <property type="entry name" value="S-formylglutathione_hydrol"/>
</dbReference>
<keyword evidence="4 8" id="KW-0378">Hydrolase</keyword>
<evidence type="ECO:0000256" key="1">
    <source>
        <dbReference type="ARBA" id="ARBA00005622"/>
    </source>
</evidence>
<dbReference type="GO" id="GO:0052689">
    <property type="term" value="F:carboxylic ester hydrolase activity"/>
    <property type="evidence" value="ECO:0007669"/>
    <property type="project" value="UniProtKB-KW"/>
</dbReference>
<proteinExistence type="inferred from homology"/>
<evidence type="ECO:0000256" key="8">
    <source>
        <dbReference type="RuleBase" id="RU363068"/>
    </source>
</evidence>
<dbReference type="GO" id="GO:0046294">
    <property type="term" value="P:formaldehyde catabolic process"/>
    <property type="evidence" value="ECO:0007669"/>
    <property type="project" value="InterPro"/>
</dbReference>
<gene>
    <name evidence="9" type="primary">fghA</name>
    <name evidence="9" type="ORF">K1W68_02005</name>
</gene>
<evidence type="ECO:0000313" key="10">
    <source>
        <dbReference type="Proteomes" id="UP001202887"/>
    </source>
</evidence>
<dbReference type="GO" id="GO:0005829">
    <property type="term" value="C:cytosol"/>
    <property type="evidence" value="ECO:0007669"/>
    <property type="project" value="TreeGrafter"/>
</dbReference>
<evidence type="ECO:0000313" key="9">
    <source>
        <dbReference type="EMBL" id="MCJ8352782.1"/>
    </source>
</evidence>
<dbReference type="AlphaFoldDB" id="A0AAW5EPY0"/>
<comment type="catalytic activity">
    <reaction evidence="5 8">
        <text>S-formylglutathione + H2O = formate + glutathione + H(+)</text>
        <dbReference type="Rhea" id="RHEA:14961"/>
        <dbReference type="ChEBI" id="CHEBI:15377"/>
        <dbReference type="ChEBI" id="CHEBI:15378"/>
        <dbReference type="ChEBI" id="CHEBI:15740"/>
        <dbReference type="ChEBI" id="CHEBI:57688"/>
        <dbReference type="ChEBI" id="CHEBI:57925"/>
        <dbReference type="EC" id="3.1.2.12"/>
    </reaction>
</comment>
<dbReference type="PANTHER" id="PTHR10061">
    <property type="entry name" value="S-FORMYLGLUTATHIONE HYDROLASE"/>
    <property type="match status" value="1"/>
</dbReference>
<evidence type="ECO:0000256" key="6">
    <source>
        <dbReference type="NCBIfam" id="TIGR02821"/>
    </source>
</evidence>
<keyword evidence="3 8" id="KW-0719">Serine esterase</keyword>
<feature type="active site" description="Charge relay system" evidence="7">
    <location>
        <position position="160"/>
    </location>
</feature>
<dbReference type="EMBL" id="JAIBCX010000003">
    <property type="protein sequence ID" value="MCJ8352782.1"/>
    <property type="molecule type" value="Genomic_DNA"/>
</dbReference>
<reference evidence="9" key="1">
    <citation type="journal article" date="2021" name="Polymers (Basel)">
        <title>Highly Stretchable Bacterial Cellulose Produced by Komagataeibacter hansenii SI1.</title>
        <authorList>
            <person name="Cielecka I."/>
            <person name="Ryngajllo M."/>
            <person name="Maniukiewicz W."/>
            <person name="Bielecki S."/>
        </authorList>
    </citation>
    <scope>NUCLEOTIDE SEQUENCE</scope>
    <source>
        <strain evidence="9">SI1</strain>
    </source>
</reference>
<feature type="active site" description="Charge relay system" evidence="7">
    <location>
        <position position="237"/>
    </location>
</feature>